<keyword evidence="2" id="KW-1185">Reference proteome</keyword>
<accession>A0AAD4XD77</accession>
<evidence type="ECO:0000313" key="1">
    <source>
        <dbReference type="EMBL" id="KAI3905913.1"/>
    </source>
</evidence>
<name>A0AAD4XD77_9MAGN</name>
<dbReference type="AlphaFoldDB" id="A0AAD4XD77"/>
<comment type="caution">
    <text evidence="1">The sequence shown here is derived from an EMBL/GenBank/DDBJ whole genome shotgun (WGS) entry which is preliminary data.</text>
</comment>
<dbReference type="Proteomes" id="UP001202328">
    <property type="component" value="Unassembled WGS sequence"/>
</dbReference>
<evidence type="ECO:0000313" key="2">
    <source>
        <dbReference type="Proteomes" id="UP001202328"/>
    </source>
</evidence>
<sequence>LFIRILERYLCPTKCEDNATWGSIDSYLQVVLNQLQLMQMNPMPYPFSRHPPWGFISNYLDAQHQNCLANALHLHIVNEDIRYTTVL</sequence>
<reference evidence="1" key="1">
    <citation type="submission" date="2022-04" db="EMBL/GenBank/DDBJ databases">
        <title>A functionally conserved STORR gene fusion in Papaver species that diverged 16.8 million years ago.</title>
        <authorList>
            <person name="Catania T."/>
        </authorList>
    </citation>
    <scope>NUCLEOTIDE SEQUENCE</scope>
    <source>
        <strain evidence="1">S-188037</strain>
    </source>
</reference>
<feature type="non-terminal residue" evidence="1">
    <location>
        <position position="87"/>
    </location>
</feature>
<organism evidence="1 2">
    <name type="scientific">Papaver atlanticum</name>
    <dbReference type="NCBI Taxonomy" id="357466"/>
    <lineage>
        <taxon>Eukaryota</taxon>
        <taxon>Viridiplantae</taxon>
        <taxon>Streptophyta</taxon>
        <taxon>Embryophyta</taxon>
        <taxon>Tracheophyta</taxon>
        <taxon>Spermatophyta</taxon>
        <taxon>Magnoliopsida</taxon>
        <taxon>Ranunculales</taxon>
        <taxon>Papaveraceae</taxon>
        <taxon>Papaveroideae</taxon>
        <taxon>Papaver</taxon>
    </lineage>
</organism>
<gene>
    <name evidence="1" type="ORF">MKW98_030488</name>
</gene>
<proteinExistence type="predicted"/>
<protein>
    <submittedName>
        <fullName evidence="1">Uncharacterized protein</fullName>
    </submittedName>
</protein>
<dbReference type="EMBL" id="JAJJMB010010902">
    <property type="protein sequence ID" value="KAI3905913.1"/>
    <property type="molecule type" value="Genomic_DNA"/>
</dbReference>